<proteinExistence type="predicted"/>
<accession>A0ABW4WVB6</accession>
<evidence type="ECO:0000313" key="1">
    <source>
        <dbReference type="EMBL" id="MFD2065770.1"/>
    </source>
</evidence>
<evidence type="ECO:0000313" key="2">
    <source>
        <dbReference type="Proteomes" id="UP001597369"/>
    </source>
</evidence>
<dbReference type="Proteomes" id="UP001597369">
    <property type="component" value="Unassembled WGS sequence"/>
</dbReference>
<keyword evidence="2" id="KW-1185">Reference proteome</keyword>
<gene>
    <name evidence="1" type="ORF">ACFSKU_02665</name>
</gene>
<dbReference type="EMBL" id="JBHUHV010000008">
    <property type="protein sequence ID" value="MFD2065770.1"/>
    <property type="molecule type" value="Genomic_DNA"/>
</dbReference>
<protein>
    <submittedName>
        <fullName evidence="1">Uncharacterized protein</fullName>
    </submittedName>
</protein>
<dbReference type="RefSeq" id="WP_229961860.1">
    <property type="nucleotide sequence ID" value="NZ_JAJJWI010000016.1"/>
</dbReference>
<sequence length="102" mass="11513">MNHIETIVLSHLNTSLLLEGTQDRRNINIHKVIVQEGNPDNIKLTVLDEKDIPVFSEILTAINDSDNREIAVHKKFVFYDHLTVTLASTSSEEPFAVAVVFE</sequence>
<name>A0ABW4WVB6_9BACT</name>
<organism evidence="1 2">
    <name type="scientific">Pontibacter silvestris</name>
    <dbReference type="NCBI Taxonomy" id="2305183"/>
    <lineage>
        <taxon>Bacteria</taxon>
        <taxon>Pseudomonadati</taxon>
        <taxon>Bacteroidota</taxon>
        <taxon>Cytophagia</taxon>
        <taxon>Cytophagales</taxon>
        <taxon>Hymenobacteraceae</taxon>
        <taxon>Pontibacter</taxon>
    </lineage>
</organism>
<reference evidence="2" key="1">
    <citation type="journal article" date="2019" name="Int. J. Syst. Evol. Microbiol.">
        <title>The Global Catalogue of Microorganisms (GCM) 10K type strain sequencing project: providing services to taxonomists for standard genome sequencing and annotation.</title>
        <authorList>
            <consortium name="The Broad Institute Genomics Platform"/>
            <consortium name="The Broad Institute Genome Sequencing Center for Infectious Disease"/>
            <person name="Wu L."/>
            <person name="Ma J."/>
        </authorList>
    </citation>
    <scope>NUCLEOTIDE SEQUENCE [LARGE SCALE GENOMIC DNA]</scope>
    <source>
        <strain evidence="2">JCM 16545</strain>
    </source>
</reference>
<comment type="caution">
    <text evidence="1">The sequence shown here is derived from an EMBL/GenBank/DDBJ whole genome shotgun (WGS) entry which is preliminary data.</text>
</comment>